<feature type="transmembrane region" description="Helical" evidence="1">
    <location>
        <begin position="115"/>
        <end position="132"/>
    </location>
</feature>
<keyword evidence="1" id="KW-1133">Transmembrane helix</keyword>
<proteinExistence type="predicted"/>
<name>A0A6C0AKL8_9ZZZZ</name>
<sequence length="135" mass="14865">MGNPTTSGNMTDLQAKYQQQKTIYDNLVQNALANNDFSNNDAILAAQRNMSDTLSQMAAVSVSSGVDSDEQHELIRRIMEIQRDYNGLLVGTDKLQTLRMIHQNEDATKGTGMKVMGAFFVAASLALLIAIMRTH</sequence>
<keyword evidence="1" id="KW-0812">Transmembrane</keyword>
<dbReference type="AlphaFoldDB" id="A0A6C0AKL8"/>
<keyword evidence="1" id="KW-0472">Membrane</keyword>
<reference evidence="2" key="1">
    <citation type="journal article" date="2020" name="Nature">
        <title>Giant virus diversity and host interactions through global metagenomics.</title>
        <authorList>
            <person name="Schulz F."/>
            <person name="Roux S."/>
            <person name="Paez-Espino D."/>
            <person name="Jungbluth S."/>
            <person name="Walsh D.A."/>
            <person name="Denef V.J."/>
            <person name="McMahon K.D."/>
            <person name="Konstantinidis K.T."/>
            <person name="Eloe-Fadrosh E.A."/>
            <person name="Kyrpides N.C."/>
            <person name="Woyke T."/>
        </authorList>
    </citation>
    <scope>NUCLEOTIDE SEQUENCE</scope>
    <source>
        <strain evidence="2">GVMAG-S-1035375-24</strain>
    </source>
</reference>
<protein>
    <submittedName>
        <fullName evidence="2">Uncharacterized protein</fullName>
    </submittedName>
</protein>
<dbReference type="EMBL" id="MN740664">
    <property type="protein sequence ID" value="QHS79881.1"/>
    <property type="molecule type" value="Genomic_DNA"/>
</dbReference>
<organism evidence="2">
    <name type="scientific">viral metagenome</name>
    <dbReference type="NCBI Taxonomy" id="1070528"/>
    <lineage>
        <taxon>unclassified sequences</taxon>
        <taxon>metagenomes</taxon>
        <taxon>organismal metagenomes</taxon>
    </lineage>
</organism>
<evidence type="ECO:0000256" key="1">
    <source>
        <dbReference type="SAM" id="Phobius"/>
    </source>
</evidence>
<evidence type="ECO:0000313" key="2">
    <source>
        <dbReference type="EMBL" id="QHS79881.1"/>
    </source>
</evidence>
<accession>A0A6C0AKL8</accession>